<organism evidence="2 3">
    <name type="scientific">Clarias magur</name>
    <name type="common">Asian catfish</name>
    <name type="synonym">Macropteronotus magur</name>
    <dbReference type="NCBI Taxonomy" id="1594786"/>
    <lineage>
        <taxon>Eukaryota</taxon>
        <taxon>Metazoa</taxon>
        <taxon>Chordata</taxon>
        <taxon>Craniata</taxon>
        <taxon>Vertebrata</taxon>
        <taxon>Euteleostomi</taxon>
        <taxon>Actinopterygii</taxon>
        <taxon>Neopterygii</taxon>
        <taxon>Teleostei</taxon>
        <taxon>Ostariophysi</taxon>
        <taxon>Siluriformes</taxon>
        <taxon>Clariidae</taxon>
        <taxon>Clarias</taxon>
    </lineage>
</organism>
<keyword evidence="3" id="KW-1185">Reference proteome</keyword>
<name>A0A8J4T797_CLAMG</name>
<feature type="non-terminal residue" evidence="2">
    <location>
        <position position="118"/>
    </location>
</feature>
<dbReference type="EMBL" id="QNUK01000721">
    <property type="protein sequence ID" value="KAF5890140.1"/>
    <property type="molecule type" value="Genomic_DNA"/>
</dbReference>
<proteinExistence type="predicted"/>
<dbReference type="Proteomes" id="UP000727407">
    <property type="component" value="Unassembled WGS sequence"/>
</dbReference>
<protein>
    <submittedName>
        <fullName evidence="2">Adhesion G protein-coupled receptor F5-like</fullName>
    </submittedName>
</protein>
<feature type="domain" description="ADGRF3/5-like N-terminal" evidence="1">
    <location>
        <begin position="48"/>
        <end position="103"/>
    </location>
</feature>
<comment type="caution">
    <text evidence="2">The sequence shown here is derived from an EMBL/GenBank/DDBJ whole genome shotgun (WGS) entry which is preliminary data.</text>
</comment>
<evidence type="ECO:0000313" key="2">
    <source>
        <dbReference type="EMBL" id="KAF5890140.1"/>
    </source>
</evidence>
<feature type="non-terminal residue" evidence="2">
    <location>
        <position position="1"/>
    </location>
</feature>
<sequence length="118" mass="13315">LQSFYYLVEFEINSANTTVIHEVMDWLLGSHLPFYLGYVAEIFKVDMTTVCSLIGAEYQCWCQGQYFWPCEKCTLYGPCDDVTNTSCGCINALPNDGHFCQPANELTYNSTCPPNPVT</sequence>
<dbReference type="Pfam" id="PF25387">
    <property type="entry name" value="ADGRF3_N"/>
    <property type="match status" value="1"/>
</dbReference>
<keyword evidence="2" id="KW-0675">Receptor</keyword>
<reference evidence="2" key="1">
    <citation type="submission" date="2020-07" db="EMBL/GenBank/DDBJ databases">
        <title>Clarias magur genome sequencing, assembly and annotation.</title>
        <authorList>
            <person name="Kushwaha B."/>
            <person name="Kumar R."/>
            <person name="Das P."/>
            <person name="Joshi C.G."/>
            <person name="Kumar D."/>
            <person name="Nagpure N.S."/>
            <person name="Pandey M."/>
            <person name="Agarwal S."/>
            <person name="Srivastava S."/>
            <person name="Singh M."/>
            <person name="Sahoo L."/>
            <person name="Jayasankar P."/>
            <person name="Meher P.K."/>
            <person name="Koringa P.G."/>
            <person name="Iquebal M.A."/>
            <person name="Das S.P."/>
            <person name="Bit A."/>
            <person name="Patnaik S."/>
            <person name="Patel N."/>
            <person name="Shah T.M."/>
            <person name="Hinsu A."/>
            <person name="Jena J.K."/>
        </authorList>
    </citation>
    <scope>NUCLEOTIDE SEQUENCE</scope>
    <source>
        <strain evidence="2">CIFAMagur01</strain>
        <tissue evidence="2">Testis</tissue>
    </source>
</reference>
<dbReference type="AlphaFoldDB" id="A0A8J4T797"/>
<dbReference type="InterPro" id="IPR057400">
    <property type="entry name" value="ADGRF3/5_N"/>
</dbReference>
<gene>
    <name evidence="2" type="ORF">DAT39_020158</name>
</gene>
<evidence type="ECO:0000313" key="3">
    <source>
        <dbReference type="Proteomes" id="UP000727407"/>
    </source>
</evidence>
<evidence type="ECO:0000259" key="1">
    <source>
        <dbReference type="Pfam" id="PF25387"/>
    </source>
</evidence>
<accession>A0A8J4T797</accession>
<dbReference type="OrthoDB" id="10045365at2759"/>